<keyword evidence="2" id="KW-1185">Reference proteome</keyword>
<reference evidence="2" key="2">
    <citation type="submission" date="2015-01" db="EMBL/GenBank/DDBJ databases">
        <title>Evolutionary Origins and Diversification of the Mycorrhizal Mutualists.</title>
        <authorList>
            <consortium name="DOE Joint Genome Institute"/>
            <consortium name="Mycorrhizal Genomics Consortium"/>
            <person name="Kohler A."/>
            <person name="Kuo A."/>
            <person name="Nagy L.G."/>
            <person name="Floudas D."/>
            <person name="Copeland A."/>
            <person name="Barry K.W."/>
            <person name="Cichocki N."/>
            <person name="Veneault-Fourrey C."/>
            <person name="LaButti K."/>
            <person name="Lindquist E.A."/>
            <person name="Lipzen A."/>
            <person name="Lundell T."/>
            <person name="Morin E."/>
            <person name="Murat C."/>
            <person name="Riley R."/>
            <person name="Ohm R."/>
            <person name="Sun H."/>
            <person name="Tunlid A."/>
            <person name="Henrissat B."/>
            <person name="Grigoriev I.V."/>
            <person name="Hibbett D.S."/>
            <person name="Martin F."/>
        </authorList>
    </citation>
    <scope>NUCLEOTIDE SEQUENCE [LARGE SCALE GENOMIC DNA]</scope>
    <source>
        <strain evidence="2">F 1598</strain>
    </source>
</reference>
<dbReference type="EMBL" id="KN833024">
    <property type="protein sequence ID" value="KIM77462.1"/>
    <property type="molecule type" value="Genomic_DNA"/>
</dbReference>
<evidence type="ECO:0000313" key="1">
    <source>
        <dbReference type="EMBL" id="KIM77462.1"/>
    </source>
</evidence>
<dbReference type="InParanoid" id="A0A0C3BJC0"/>
<gene>
    <name evidence="1" type="ORF">PILCRDRAFT_11921</name>
</gene>
<dbReference type="STRING" id="765440.A0A0C3BJC0"/>
<dbReference type="OrthoDB" id="2684108at2759"/>
<dbReference type="Proteomes" id="UP000054166">
    <property type="component" value="Unassembled WGS sequence"/>
</dbReference>
<protein>
    <submittedName>
        <fullName evidence="1">Uncharacterized protein</fullName>
    </submittedName>
</protein>
<dbReference type="HOGENOM" id="CLU_611265_0_0_1"/>
<proteinExistence type="predicted"/>
<dbReference type="AlphaFoldDB" id="A0A0C3BJC0"/>
<organism evidence="1 2">
    <name type="scientific">Piloderma croceum (strain F 1598)</name>
    <dbReference type="NCBI Taxonomy" id="765440"/>
    <lineage>
        <taxon>Eukaryota</taxon>
        <taxon>Fungi</taxon>
        <taxon>Dikarya</taxon>
        <taxon>Basidiomycota</taxon>
        <taxon>Agaricomycotina</taxon>
        <taxon>Agaricomycetes</taxon>
        <taxon>Agaricomycetidae</taxon>
        <taxon>Atheliales</taxon>
        <taxon>Atheliaceae</taxon>
        <taxon>Piloderma</taxon>
    </lineage>
</organism>
<accession>A0A0C3BJC0</accession>
<reference evidence="1 2" key="1">
    <citation type="submission" date="2014-04" db="EMBL/GenBank/DDBJ databases">
        <authorList>
            <consortium name="DOE Joint Genome Institute"/>
            <person name="Kuo A."/>
            <person name="Tarkka M."/>
            <person name="Buscot F."/>
            <person name="Kohler A."/>
            <person name="Nagy L.G."/>
            <person name="Floudas D."/>
            <person name="Copeland A."/>
            <person name="Barry K.W."/>
            <person name="Cichocki N."/>
            <person name="Veneault-Fourrey C."/>
            <person name="LaButti K."/>
            <person name="Lindquist E.A."/>
            <person name="Lipzen A."/>
            <person name="Lundell T."/>
            <person name="Morin E."/>
            <person name="Murat C."/>
            <person name="Sun H."/>
            <person name="Tunlid A."/>
            <person name="Henrissat B."/>
            <person name="Grigoriev I.V."/>
            <person name="Hibbett D.S."/>
            <person name="Martin F."/>
            <person name="Nordberg H.P."/>
            <person name="Cantor M.N."/>
            <person name="Hua S.X."/>
        </authorList>
    </citation>
    <scope>NUCLEOTIDE SEQUENCE [LARGE SCALE GENOMIC DNA]</scope>
    <source>
        <strain evidence="1 2">F 1598</strain>
    </source>
</reference>
<evidence type="ECO:0000313" key="2">
    <source>
        <dbReference type="Proteomes" id="UP000054166"/>
    </source>
</evidence>
<sequence>MSQQPKPHVFNAKWQREADLKRVLSEPSNLEILTSSSVTSPDDPGLMSLLSQALKLQNLGFEILGSNPDPILQTAFMFFRKSLKDAKSTVAGHYEHRKLQPYSVADLLAALHTGSAPSDLKVDLPTICIVWREHSQAEAGRKFMTESICLRADDIDLLDGYYIVEGDEPVIFLSSKSDEPGFEVELVVIRGAAFKFEHSAEFYAWFQNVVMAACDEHCNTRPNHPGSIVQLGWNAGPRHVTIFGLAKSYAKEIGKNAIIVHDKDAVAVLSIMWGLVESLIPEEVVSEVNMRLDMEGMPCMATRNVEPGPGYEFTIGGKLYCFPHVEWAPPEGYMSQDYVVWTHTDPSYGKYAFAWCVGRDVDLQAPLAFKPGGSFVEVEEHVIVHQAMGTLIAFKPDHQHGTSQLFGAHNRICSINFSSRILDAFNIAKEKDQVIVGDGAGEGDRDNY</sequence>
<name>A0A0C3BJC0_PILCF</name>